<dbReference type="InterPro" id="IPR036679">
    <property type="entry name" value="FlgN-like_sf"/>
</dbReference>
<evidence type="ECO:0008006" key="3">
    <source>
        <dbReference type="Google" id="ProtNLM"/>
    </source>
</evidence>
<evidence type="ECO:0000313" key="1">
    <source>
        <dbReference type="EMBL" id="AJF07573.1"/>
    </source>
</evidence>
<dbReference type="RefSeq" id="WP_040201501.1">
    <property type="nucleotide sequence ID" value="NZ_CP010311.1"/>
</dbReference>
<keyword evidence="2" id="KW-1185">Reference proteome</keyword>
<sequence>MTEEFVHEQLLQLRDLIAQERRAARDFDMEALSETARRKEELMEILAEAPPCESLECRELAEEVRAENRRNAFLFWSGLRLVRDTVAFFEKQIPPPAYGASGSLTPGKAGGKLLAGRI</sequence>
<protein>
    <recommendedName>
        <fullName evidence="3">Flagellar protein FlgN</fullName>
    </recommendedName>
</protein>
<dbReference type="STRING" id="483547.GSUB_14860"/>
<dbReference type="KEGG" id="gsb:GSUB_14860"/>
<organism evidence="1 2">
    <name type="scientific">Geoalkalibacter subterraneus</name>
    <dbReference type="NCBI Taxonomy" id="483547"/>
    <lineage>
        <taxon>Bacteria</taxon>
        <taxon>Pseudomonadati</taxon>
        <taxon>Thermodesulfobacteriota</taxon>
        <taxon>Desulfuromonadia</taxon>
        <taxon>Desulfuromonadales</taxon>
        <taxon>Geoalkalibacteraceae</taxon>
        <taxon>Geoalkalibacter</taxon>
    </lineage>
</organism>
<reference evidence="1 2" key="1">
    <citation type="journal article" date="2015" name="Genome Announc.">
        <title>Genomes of Geoalkalibacter ferrihydriticus Z-0531T and Geoalkalibacter subterraneus Red1T, Two Haloalkaliphilic Metal-Reducing Deltaproteobacteria.</title>
        <authorList>
            <person name="Badalamenti J.P."/>
            <person name="Krajmalnik-Brown R."/>
            <person name="Torres C.I."/>
            <person name="Bond D.R."/>
        </authorList>
    </citation>
    <scope>NUCLEOTIDE SEQUENCE [LARGE SCALE GENOMIC DNA]</scope>
    <source>
        <strain evidence="1 2">Red1</strain>
    </source>
</reference>
<dbReference type="Proteomes" id="UP000035036">
    <property type="component" value="Chromosome"/>
</dbReference>
<proteinExistence type="predicted"/>
<dbReference type="SUPFAM" id="SSF140566">
    <property type="entry name" value="FlgN-like"/>
    <property type="match status" value="1"/>
</dbReference>
<dbReference type="GO" id="GO:0044780">
    <property type="term" value="P:bacterial-type flagellum assembly"/>
    <property type="evidence" value="ECO:0007669"/>
    <property type="project" value="InterPro"/>
</dbReference>
<name>A0A0B5FJP6_9BACT</name>
<dbReference type="OrthoDB" id="5431649at2"/>
<dbReference type="HOGENOM" id="CLU_2081015_0_0_7"/>
<dbReference type="AlphaFoldDB" id="A0A0B5FJP6"/>
<dbReference type="EMBL" id="CP010311">
    <property type="protein sequence ID" value="AJF07573.1"/>
    <property type="molecule type" value="Genomic_DNA"/>
</dbReference>
<accession>A0A0B5FJP6</accession>
<gene>
    <name evidence="1" type="ORF">GSUB_14860</name>
</gene>
<evidence type="ECO:0000313" key="2">
    <source>
        <dbReference type="Proteomes" id="UP000035036"/>
    </source>
</evidence>